<dbReference type="GO" id="GO:0005085">
    <property type="term" value="F:guanyl-nucleotide exchange factor activity"/>
    <property type="evidence" value="ECO:0007669"/>
    <property type="project" value="InterPro"/>
</dbReference>
<feature type="coiled-coil region" evidence="2">
    <location>
        <begin position="128"/>
        <end position="273"/>
    </location>
</feature>
<dbReference type="GO" id="GO:0051286">
    <property type="term" value="C:cell tip"/>
    <property type="evidence" value="ECO:0007669"/>
    <property type="project" value="TreeGrafter"/>
</dbReference>
<accession>A0A3N2PT69</accession>
<dbReference type="GO" id="GO:0070319">
    <property type="term" value="C:Golgi to plasma membrane transport vesicle"/>
    <property type="evidence" value="ECO:0007669"/>
    <property type="project" value="TreeGrafter"/>
</dbReference>
<dbReference type="Gene3D" id="6.10.140.910">
    <property type="match status" value="1"/>
</dbReference>
<dbReference type="PANTHER" id="PTHR14430">
    <property type="entry name" value="RABIN3-RELATED"/>
    <property type="match status" value="1"/>
</dbReference>
<dbReference type="RefSeq" id="XP_028465312.1">
    <property type="nucleotide sequence ID" value="XM_028607187.1"/>
</dbReference>
<dbReference type="OrthoDB" id="1748564at2759"/>
<feature type="region of interest" description="Disordered" evidence="3">
    <location>
        <begin position="601"/>
        <end position="693"/>
    </location>
</feature>
<name>A0A3N2PT69_SODAK</name>
<dbReference type="CDD" id="cd21044">
    <property type="entry name" value="Rab11BD_RAB3IP_like"/>
    <property type="match status" value="1"/>
</dbReference>
<reference evidence="5 6" key="1">
    <citation type="journal article" date="2018" name="Mol. Ecol.">
        <title>The obligate alkalophilic soda-lake fungus Sodiomyces alkalinus has shifted to a protein diet.</title>
        <authorList>
            <person name="Grum-Grzhimaylo A.A."/>
            <person name="Falkoski D.L."/>
            <person name="van den Heuvel J."/>
            <person name="Valero-Jimenez C.A."/>
            <person name="Min B."/>
            <person name="Choi I.G."/>
            <person name="Lipzen A."/>
            <person name="Daum C.G."/>
            <person name="Aanen D.K."/>
            <person name="Tsang A."/>
            <person name="Henrissat B."/>
            <person name="Bilanenko E.N."/>
            <person name="de Vries R.P."/>
            <person name="van Kan J.A.L."/>
            <person name="Grigoriev I.V."/>
            <person name="Debets A.J.M."/>
        </authorList>
    </citation>
    <scope>NUCLEOTIDE SEQUENCE [LARGE SCALE GENOMIC DNA]</scope>
    <source>
        <strain evidence="5 6">F11</strain>
    </source>
</reference>
<evidence type="ECO:0000313" key="5">
    <source>
        <dbReference type="EMBL" id="ROT37506.1"/>
    </source>
</evidence>
<feature type="domain" description="GDP/GTP exchange factor Sec2 N-terminal" evidence="4">
    <location>
        <begin position="128"/>
        <end position="270"/>
    </location>
</feature>
<gene>
    <name evidence="5" type="ORF">SODALDRAFT_198735</name>
</gene>
<dbReference type="SUPFAM" id="SSF144284">
    <property type="entry name" value="Sec2 N-terminal region"/>
    <property type="match status" value="1"/>
</dbReference>
<feature type="compositionally biased region" description="Polar residues" evidence="3">
    <location>
        <begin position="12"/>
        <end position="22"/>
    </location>
</feature>
<dbReference type="GO" id="GO:0006887">
    <property type="term" value="P:exocytosis"/>
    <property type="evidence" value="ECO:0007669"/>
    <property type="project" value="TreeGrafter"/>
</dbReference>
<keyword evidence="6" id="KW-1185">Reference proteome</keyword>
<protein>
    <recommendedName>
        <fullName evidence="4">GDP/GTP exchange factor Sec2 N-terminal domain-containing protein</fullName>
    </recommendedName>
</protein>
<proteinExistence type="predicted"/>
<dbReference type="AlphaFoldDB" id="A0A3N2PT69"/>
<dbReference type="Pfam" id="PF06428">
    <property type="entry name" value="Sec2p"/>
    <property type="match status" value="1"/>
</dbReference>
<feature type="region of interest" description="Disordered" evidence="3">
    <location>
        <begin position="382"/>
        <end position="431"/>
    </location>
</feature>
<dbReference type="STRING" id="1314773.A0A3N2PT69"/>
<feature type="compositionally biased region" description="Pro residues" evidence="3">
    <location>
        <begin position="609"/>
        <end position="619"/>
    </location>
</feature>
<dbReference type="Proteomes" id="UP000272025">
    <property type="component" value="Unassembled WGS sequence"/>
</dbReference>
<feature type="region of interest" description="Disordered" evidence="3">
    <location>
        <begin position="1"/>
        <end position="104"/>
    </location>
</feature>
<dbReference type="GeneID" id="39575665"/>
<feature type="compositionally biased region" description="Low complexity" evidence="3">
    <location>
        <begin position="620"/>
        <end position="630"/>
    </location>
</feature>
<evidence type="ECO:0000256" key="2">
    <source>
        <dbReference type="SAM" id="Coils"/>
    </source>
</evidence>
<dbReference type="EMBL" id="ML119057">
    <property type="protein sequence ID" value="ROT37506.1"/>
    <property type="molecule type" value="Genomic_DNA"/>
</dbReference>
<evidence type="ECO:0000256" key="3">
    <source>
        <dbReference type="SAM" id="MobiDB-lite"/>
    </source>
</evidence>
<dbReference type="InterPro" id="IPR040351">
    <property type="entry name" value="RAB3IL/RAB3IP/Sec2"/>
</dbReference>
<evidence type="ECO:0000256" key="1">
    <source>
        <dbReference type="ARBA" id="ARBA00023054"/>
    </source>
</evidence>
<feature type="compositionally biased region" description="Low complexity" evidence="3">
    <location>
        <begin position="383"/>
        <end position="416"/>
    </location>
</feature>
<dbReference type="Pfam" id="PF25555">
    <property type="entry name" value="RAB3A-like_C"/>
    <property type="match status" value="1"/>
</dbReference>
<feature type="compositionally biased region" description="Polar residues" evidence="3">
    <location>
        <begin position="684"/>
        <end position="693"/>
    </location>
</feature>
<dbReference type="PANTHER" id="PTHR14430:SF0">
    <property type="entry name" value="SEC2P DOMAIN-CONTAINING PROTEIN"/>
    <property type="match status" value="1"/>
</dbReference>
<organism evidence="5 6">
    <name type="scientific">Sodiomyces alkalinus (strain CBS 110278 / VKM F-3762 / F11)</name>
    <name type="common">Alkaliphilic filamentous fungus</name>
    <dbReference type="NCBI Taxonomy" id="1314773"/>
    <lineage>
        <taxon>Eukaryota</taxon>
        <taxon>Fungi</taxon>
        <taxon>Dikarya</taxon>
        <taxon>Ascomycota</taxon>
        <taxon>Pezizomycotina</taxon>
        <taxon>Sordariomycetes</taxon>
        <taxon>Hypocreomycetidae</taxon>
        <taxon>Glomerellales</taxon>
        <taxon>Plectosphaerellaceae</taxon>
        <taxon>Sodiomyces</taxon>
    </lineage>
</organism>
<evidence type="ECO:0000313" key="6">
    <source>
        <dbReference type="Proteomes" id="UP000272025"/>
    </source>
</evidence>
<sequence length="693" mass="75738">MDSFIAVAGWAQHSNSQSSASGNGRPFGHYRSRSSVPKSPTPMPPRSQHTRSPSTSELPAMAATATSPRSLPRSPMPDTDDSELSTLPDPRSRNMSPVVGGHAFSHHPDLNAEVATLSNKLISAINYQATLDDTLAATRSELERARQQIRTLEERNATQREMLSGDVWVRKRTVEEDKKKLNDRVAAEKLQREDVEKEKKRIELELENLTTALFEEANKMVISAKEEARRDQELLQKKNDQLKAQLADTEALLQSQQDQLAQLKDVMEQMATERDEQAAVAVSATVPSSPGLSRFELRNDDASSPETTNITTTTFATPLPEPVSPTASTSLTYLIQPVVRTDLASYEDFTMLARLSRRYSTNRISSGSLAAGVQKLGLGLGGSTSSRHVSTGSTSSLPNAAAPPAAANSSSPQTPNTPVSFTAAGSAEPVTPLPSLRETKFYKRVLAEDVEPTLRLDLAPGLSWLARRSVLNAMIEGTIVVEPIPSNSPYSAFIKPQYYPCSLCGDNRKDERYLRAYRFRTTESDSAQRYPLCKYCLGRVRSTCDFLSFLRILKDGHWRTDKEDAEKAAWEESIRLREQMFWSRLGGGVIPAGHPLLLDHECSPRPSQDVPPEPCPQSPPAAADDTAVATEGQIGKQSDAAADSTDEGGAPTASSPRIIHASPQSRETVTDDTVEPTETESKRLSITISKVEG</sequence>
<evidence type="ECO:0000259" key="4">
    <source>
        <dbReference type="Pfam" id="PF06428"/>
    </source>
</evidence>
<keyword evidence="1 2" id="KW-0175">Coiled coil</keyword>
<dbReference type="InterPro" id="IPR009449">
    <property type="entry name" value="Sec2_N"/>
</dbReference>